<comment type="caution">
    <text evidence="2">The sequence shown here is derived from an EMBL/GenBank/DDBJ whole genome shotgun (WGS) entry which is preliminary data.</text>
</comment>
<reference evidence="2 3" key="1">
    <citation type="submission" date="2024-10" db="EMBL/GenBank/DDBJ databases">
        <title>The Natural Products Discovery Center: Release of the First 8490 Sequenced Strains for Exploring Actinobacteria Biosynthetic Diversity.</title>
        <authorList>
            <person name="Kalkreuter E."/>
            <person name="Kautsar S.A."/>
            <person name="Yang D."/>
            <person name="Bader C.D."/>
            <person name="Teijaro C.N."/>
            <person name="Fluegel L."/>
            <person name="Davis C.M."/>
            <person name="Simpson J.R."/>
            <person name="Lauterbach L."/>
            <person name="Steele A.D."/>
            <person name="Gui C."/>
            <person name="Meng S."/>
            <person name="Li G."/>
            <person name="Viehrig K."/>
            <person name="Ye F."/>
            <person name="Su P."/>
            <person name="Kiefer A.F."/>
            <person name="Nichols A."/>
            <person name="Cepeda A.J."/>
            <person name="Yan W."/>
            <person name="Fan B."/>
            <person name="Jiang Y."/>
            <person name="Adhikari A."/>
            <person name="Zheng C.-J."/>
            <person name="Schuster L."/>
            <person name="Cowan T.M."/>
            <person name="Smanski M.J."/>
            <person name="Chevrette M.G."/>
            <person name="De Carvalho L.P.S."/>
            <person name="Shen B."/>
        </authorList>
    </citation>
    <scope>NUCLEOTIDE SEQUENCE [LARGE SCALE GENOMIC DNA]</scope>
    <source>
        <strain evidence="2 3">NPDC002593</strain>
    </source>
</reference>
<accession>A0ABW6S2W4</accession>
<protein>
    <submittedName>
        <fullName evidence="2">Uncharacterized protein</fullName>
    </submittedName>
</protein>
<evidence type="ECO:0000313" key="3">
    <source>
        <dbReference type="Proteomes" id="UP001601992"/>
    </source>
</evidence>
<feature type="region of interest" description="Disordered" evidence="1">
    <location>
        <begin position="59"/>
        <end position="82"/>
    </location>
</feature>
<gene>
    <name evidence="2" type="ORF">ACFYXQ_19410</name>
</gene>
<keyword evidence="3" id="KW-1185">Reference proteome</keyword>
<name>A0ABW6S2W4_9NOCA</name>
<dbReference type="RefSeq" id="WP_040832537.1">
    <property type="nucleotide sequence ID" value="NZ_JBIAQY010000006.1"/>
</dbReference>
<evidence type="ECO:0000256" key="1">
    <source>
        <dbReference type="SAM" id="MobiDB-lite"/>
    </source>
</evidence>
<proteinExistence type="predicted"/>
<dbReference type="EMBL" id="JBIAQY010000006">
    <property type="protein sequence ID" value="MFF3569948.1"/>
    <property type="molecule type" value="Genomic_DNA"/>
</dbReference>
<evidence type="ECO:0000313" key="2">
    <source>
        <dbReference type="EMBL" id="MFF3569948.1"/>
    </source>
</evidence>
<dbReference type="Proteomes" id="UP001601992">
    <property type="component" value="Unassembled WGS sequence"/>
</dbReference>
<sequence length="82" mass="9176">MPSPALELLAQVLRSRTTAFLQTQFWADQLAHVRKVLARNKFDDLTGKLADMIVQFVESPAETPSDPASSSTIADQRRHEQP</sequence>
<organism evidence="2 3">
    <name type="scientific">Nocardia jiangxiensis</name>
    <dbReference type="NCBI Taxonomy" id="282685"/>
    <lineage>
        <taxon>Bacteria</taxon>
        <taxon>Bacillati</taxon>
        <taxon>Actinomycetota</taxon>
        <taxon>Actinomycetes</taxon>
        <taxon>Mycobacteriales</taxon>
        <taxon>Nocardiaceae</taxon>
        <taxon>Nocardia</taxon>
    </lineage>
</organism>